<dbReference type="Proteomes" id="UP000010824">
    <property type="component" value="Chromosome"/>
</dbReference>
<reference evidence="2" key="1">
    <citation type="submission" date="2011-12" db="EMBL/GenBank/DDBJ databases">
        <title>Complete sequence of Methanoregula formicicum SMSP.</title>
        <authorList>
            <person name="Lucas S."/>
            <person name="Han J."/>
            <person name="Lapidus A."/>
            <person name="Cheng J.-F."/>
            <person name="Goodwin L."/>
            <person name="Pitluck S."/>
            <person name="Peters L."/>
            <person name="Ovchinnikova G."/>
            <person name="Teshima H."/>
            <person name="Detter J.C."/>
            <person name="Han C."/>
            <person name="Tapia R."/>
            <person name="Land M."/>
            <person name="Hauser L."/>
            <person name="Kyrpides N."/>
            <person name="Ivanova N."/>
            <person name="Pagani I."/>
            <person name="Imachi H."/>
            <person name="Tamaki H."/>
            <person name="Sekiguchi Y."/>
            <person name="Kamagata Y."/>
            <person name="Cadillo-Quiroz H."/>
            <person name="Zinder S."/>
            <person name="Liu W.-T."/>
            <person name="Woyke T."/>
        </authorList>
    </citation>
    <scope>NUCLEOTIDE SEQUENCE [LARGE SCALE GENOMIC DNA]</scope>
    <source>
        <strain evidence="2">DSM 22288 / NBRC 105244 / SMSP</strain>
    </source>
</reference>
<dbReference type="EMBL" id="CP003167">
    <property type="protein sequence ID" value="AGB01333.1"/>
    <property type="molecule type" value="Genomic_DNA"/>
</dbReference>
<reference evidence="1 2" key="2">
    <citation type="journal article" date="2014" name="Genome Announc.">
        <title>Complete Genome Sequence of Methanoregula formicica SMSPT, a Mesophilic Hydrogenotrophic Methanogen Isolated from a Methanogenic Upflow Anaerobic Sludge Blanket Reactor.</title>
        <authorList>
            <person name="Yamamoto K."/>
            <person name="Tamaki H."/>
            <person name="Cadillo-Quiroz H."/>
            <person name="Imachi H."/>
            <person name="Kyrpides N."/>
            <person name="Woyke T."/>
            <person name="Goodwin L."/>
            <person name="Zinder S.H."/>
            <person name="Kamagata Y."/>
            <person name="Liu W.T."/>
        </authorList>
    </citation>
    <scope>NUCLEOTIDE SEQUENCE [LARGE SCALE GENOMIC DNA]</scope>
    <source>
        <strain evidence="2">DSM 22288 / NBRC 105244 / SMSP</strain>
    </source>
</reference>
<evidence type="ECO:0000313" key="1">
    <source>
        <dbReference type="EMBL" id="AGB01333.1"/>
    </source>
</evidence>
<dbReference type="GeneID" id="14308925"/>
<dbReference type="RefSeq" id="WP_015284297.1">
    <property type="nucleotide sequence ID" value="NC_019943.1"/>
</dbReference>
<dbReference type="InParanoid" id="L0HDD6"/>
<gene>
    <name evidence="1" type="ordered locus">Metfor_0252</name>
</gene>
<evidence type="ECO:0000313" key="2">
    <source>
        <dbReference type="Proteomes" id="UP000010824"/>
    </source>
</evidence>
<dbReference type="KEGG" id="mfo:Metfor_0252"/>
<dbReference type="HOGENOM" id="CLU_2177874_0_0_2"/>
<organism evidence="1 2">
    <name type="scientific">Methanoregula formicica (strain DSM 22288 / NBRC 105244 / SMSP)</name>
    <dbReference type="NCBI Taxonomy" id="593750"/>
    <lineage>
        <taxon>Archaea</taxon>
        <taxon>Methanobacteriati</taxon>
        <taxon>Methanobacteriota</taxon>
        <taxon>Stenosarchaea group</taxon>
        <taxon>Methanomicrobia</taxon>
        <taxon>Methanomicrobiales</taxon>
        <taxon>Methanoregulaceae</taxon>
        <taxon>Methanoregula</taxon>
    </lineage>
</organism>
<accession>L0HDD6</accession>
<dbReference type="AlphaFoldDB" id="L0HDD6"/>
<keyword evidence="2" id="KW-1185">Reference proteome</keyword>
<sequence>MPEVTQAELGRRLYHVHRGKTVESSMKLMQQGIGADWKLLSEAEIMLLSHLLQCTWNKIDQKVWDKIPFMTMNMETVKKILSYGDGVRPGKNPSPEAVEEIRKILLAVR</sequence>
<name>L0HDD6_METFS</name>
<proteinExistence type="predicted"/>
<protein>
    <submittedName>
        <fullName evidence="1">Uncharacterized protein</fullName>
    </submittedName>
</protein>